<evidence type="ECO:0000256" key="2">
    <source>
        <dbReference type="SAM" id="Phobius"/>
    </source>
</evidence>
<name>A0A3Q9UJ85_9ACTN</name>
<keyword evidence="2" id="KW-0812">Transmembrane</keyword>
<dbReference type="RefSeq" id="WP_097799301.1">
    <property type="nucleotide sequence ID" value="NZ_CP025570.1"/>
</dbReference>
<sequence>MTTTTLTGSSPTSVETDGARHPGIPFTRLLRAERRKMTDTRSGFWLVLVMILGALAAAVTVVATWDRLADGPNPSWTLGGAFIPFVPMTLLPVLAILLITSEWSTRSALSTFTLEPRRGRVIGAKTVVTVAATVLIWALCQGLAALAALLGEVIHSSSPVSWTIRWSALGGDLAQAVLLVLVAAALGLAIGNAPAAIVLYLILPVLTTTLALIPGLHTAMGWVSLDAISMLGAGSLDTRGWAHVAVSALIWIVIPAVVGTIRTLRREVK</sequence>
<dbReference type="AlphaFoldDB" id="A0A3Q9UJ85"/>
<dbReference type="Proteomes" id="UP000285875">
    <property type="component" value="Chromosome"/>
</dbReference>
<feature type="transmembrane region" description="Helical" evidence="2">
    <location>
        <begin position="44"/>
        <end position="65"/>
    </location>
</feature>
<feature type="transmembrane region" description="Helical" evidence="2">
    <location>
        <begin position="173"/>
        <end position="190"/>
    </location>
</feature>
<evidence type="ECO:0000313" key="3">
    <source>
        <dbReference type="EMBL" id="AZZ40062.1"/>
    </source>
</evidence>
<proteinExistence type="predicted"/>
<evidence type="ECO:0000256" key="1">
    <source>
        <dbReference type="SAM" id="MobiDB-lite"/>
    </source>
</evidence>
<gene>
    <name evidence="3" type="ORF">C0Z10_10230</name>
</gene>
<dbReference type="KEGG" id="aji:C0Z10_10230"/>
<organism evidence="3 4">
    <name type="scientific">Acidipropionibacterium jensenii</name>
    <dbReference type="NCBI Taxonomy" id="1749"/>
    <lineage>
        <taxon>Bacteria</taxon>
        <taxon>Bacillati</taxon>
        <taxon>Actinomycetota</taxon>
        <taxon>Actinomycetes</taxon>
        <taxon>Propionibacteriales</taxon>
        <taxon>Propionibacteriaceae</taxon>
        <taxon>Acidipropionibacterium</taxon>
    </lineage>
</organism>
<reference evidence="4" key="1">
    <citation type="submission" date="2017-12" db="EMBL/GenBank/DDBJ databases">
        <title>Whole genome sequencing of Acidipropionibacterium jensenii strains JS279 and JS280.</title>
        <authorList>
            <person name="Deptula P."/>
            <person name="Laine P."/>
            <person name="Smolander O.-P."/>
            <person name="Paulin L."/>
            <person name="Auvinen P."/>
            <person name="Varmanen P."/>
        </authorList>
    </citation>
    <scope>NUCLEOTIDE SEQUENCE [LARGE SCALE GENOMIC DNA]</scope>
    <source>
        <strain evidence="4">JS280</strain>
    </source>
</reference>
<feature type="region of interest" description="Disordered" evidence="1">
    <location>
        <begin position="1"/>
        <end position="20"/>
    </location>
</feature>
<feature type="transmembrane region" description="Helical" evidence="2">
    <location>
        <begin position="197"/>
        <end position="220"/>
    </location>
</feature>
<feature type="compositionally biased region" description="Low complexity" evidence="1">
    <location>
        <begin position="1"/>
        <end position="13"/>
    </location>
</feature>
<evidence type="ECO:0000313" key="4">
    <source>
        <dbReference type="Proteomes" id="UP000285875"/>
    </source>
</evidence>
<feature type="transmembrane region" description="Helical" evidence="2">
    <location>
        <begin position="77"/>
        <end position="99"/>
    </location>
</feature>
<keyword evidence="2" id="KW-0472">Membrane</keyword>
<accession>A0A3Q9UJ85</accession>
<keyword evidence="2" id="KW-1133">Transmembrane helix</keyword>
<feature type="transmembrane region" description="Helical" evidence="2">
    <location>
        <begin position="127"/>
        <end position="153"/>
    </location>
</feature>
<feature type="transmembrane region" description="Helical" evidence="2">
    <location>
        <begin position="240"/>
        <end position="261"/>
    </location>
</feature>
<dbReference type="EMBL" id="CP025570">
    <property type="protein sequence ID" value="AZZ40062.1"/>
    <property type="molecule type" value="Genomic_DNA"/>
</dbReference>
<protein>
    <submittedName>
        <fullName evidence="3">Uncharacterized protein</fullName>
    </submittedName>
</protein>